<gene>
    <name evidence="1" type="ORF">BSOLF_0325</name>
</gene>
<sequence length="80" mass="9477">MREKMLDFAPLDEQTLGLFFLIKQSGRVKQYFSKNELTSIKHTLYRLQHEEAHVLSFRLAKMVNKAYKIIASPRWESYGV</sequence>
<dbReference type="AlphaFoldDB" id="A0A2R6Y126"/>
<organism evidence="1 2">
    <name type="scientific">Candidatus Carbonibacillus altaicus</name>
    <dbReference type="NCBI Taxonomy" id="2163959"/>
    <lineage>
        <taxon>Bacteria</taxon>
        <taxon>Bacillati</taxon>
        <taxon>Bacillota</taxon>
        <taxon>Bacilli</taxon>
        <taxon>Bacillales</taxon>
        <taxon>Candidatus Carbonibacillus</taxon>
    </lineage>
</organism>
<reference evidence="2" key="1">
    <citation type="journal article" date="2018" name="Sci. Rep.">
        <title>Lignite coal burning seam in the remote Altai Mountains harbors a hydrogen-driven thermophilic microbial community.</title>
        <authorList>
            <person name="Kadnikov V.V."/>
            <person name="Mardanov A.V."/>
            <person name="Ivasenko D.A."/>
            <person name="Antsiferov D.V."/>
            <person name="Beletsky A.V."/>
            <person name="Karnachuk O.V."/>
            <person name="Ravin N.V."/>
        </authorList>
    </citation>
    <scope>NUCLEOTIDE SEQUENCE [LARGE SCALE GENOMIC DNA]</scope>
</reference>
<name>A0A2R6Y126_9BACL</name>
<dbReference type="Proteomes" id="UP000244338">
    <property type="component" value="Unassembled WGS sequence"/>
</dbReference>
<comment type="caution">
    <text evidence="1">The sequence shown here is derived from an EMBL/GenBank/DDBJ whole genome shotgun (WGS) entry which is preliminary data.</text>
</comment>
<dbReference type="EMBL" id="PEBX01000032">
    <property type="protein sequence ID" value="PTQ56335.1"/>
    <property type="molecule type" value="Genomic_DNA"/>
</dbReference>
<accession>A0A2R6Y126</accession>
<proteinExistence type="predicted"/>
<protein>
    <submittedName>
        <fullName evidence="1">Uncharacterized protein</fullName>
    </submittedName>
</protein>
<evidence type="ECO:0000313" key="1">
    <source>
        <dbReference type="EMBL" id="PTQ56335.1"/>
    </source>
</evidence>
<evidence type="ECO:0000313" key="2">
    <source>
        <dbReference type="Proteomes" id="UP000244338"/>
    </source>
</evidence>